<protein>
    <recommendedName>
        <fullName evidence="3">Pyridoxamine 5'-phosphate oxidase family protein</fullName>
    </recommendedName>
</protein>
<organism evidence="1 2">
    <name type="scientific">Paeniglutamicibacter antarcticus</name>
    <dbReference type="NCBI Taxonomy" id="494023"/>
    <lineage>
        <taxon>Bacteria</taxon>
        <taxon>Bacillati</taxon>
        <taxon>Actinomycetota</taxon>
        <taxon>Actinomycetes</taxon>
        <taxon>Micrococcales</taxon>
        <taxon>Micrococcaceae</taxon>
        <taxon>Paeniglutamicibacter</taxon>
    </lineage>
</organism>
<dbReference type="Proteomes" id="UP001501257">
    <property type="component" value="Unassembled WGS sequence"/>
</dbReference>
<proteinExistence type="predicted"/>
<accession>A0ABP9TIH9</accession>
<dbReference type="EMBL" id="BAABLK010000004">
    <property type="protein sequence ID" value="GAA5225592.1"/>
    <property type="molecule type" value="Genomic_DNA"/>
</dbReference>
<evidence type="ECO:0000313" key="1">
    <source>
        <dbReference type="EMBL" id="GAA5225592.1"/>
    </source>
</evidence>
<evidence type="ECO:0000313" key="2">
    <source>
        <dbReference type="Proteomes" id="UP001501257"/>
    </source>
</evidence>
<dbReference type="Pfam" id="PF12900">
    <property type="entry name" value="Pyridox_ox_2"/>
    <property type="match status" value="1"/>
</dbReference>
<keyword evidence="2" id="KW-1185">Reference proteome</keyword>
<evidence type="ECO:0008006" key="3">
    <source>
        <dbReference type="Google" id="ProtNLM"/>
    </source>
</evidence>
<dbReference type="InterPro" id="IPR024747">
    <property type="entry name" value="Pyridox_Oxase-rel"/>
</dbReference>
<gene>
    <name evidence="1" type="ORF">GCM10025778_01220</name>
</gene>
<dbReference type="SUPFAM" id="SSF50475">
    <property type="entry name" value="FMN-binding split barrel"/>
    <property type="match status" value="1"/>
</dbReference>
<dbReference type="Gene3D" id="2.30.110.10">
    <property type="entry name" value="Electron Transport, Fmn-binding Protein, Chain A"/>
    <property type="match status" value="1"/>
</dbReference>
<comment type="caution">
    <text evidence="1">The sequence shown here is derived from an EMBL/GenBank/DDBJ whole genome shotgun (WGS) entry which is preliminary data.</text>
</comment>
<name>A0ABP9TIH9_9MICC</name>
<reference evidence="2" key="1">
    <citation type="journal article" date="2019" name="Int. J. Syst. Evol. Microbiol.">
        <title>The Global Catalogue of Microorganisms (GCM) 10K type strain sequencing project: providing services to taxonomists for standard genome sequencing and annotation.</title>
        <authorList>
            <consortium name="The Broad Institute Genomics Platform"/>
            <consortium name="The Broad Institute Genome Sequencing Center for Infectious Disease"/>
            <person name="Wu L."/>
            <person name="Ma J."/>
        </authorList>
    </citation>
    <scope>NUCLEOTIDE SEQUENCE [LARGE SCALE GENOMIC DNA]</scope>
    <source>
        <strain evidence="2">JCM 18952</strain>
    </source>
</reference>
<dbReference type="InterPro" id="IPR012349">
    <property type="entry name" value="Split_barrel_FMN-bd"/>
</dbReference>
<sequence length="191" mass="21264">MGFPPPSLGSALLPIHGPRIVKRALRSLALATWGVHTYARSMDEKQHHPNTERLETDQCLELLRAVSVGHLAVSTGDRPQIFPINFTIDHGTVVFRTGPGTKLDTLRSQPHVAFEADGVNQETGVAWSVMVQGEAELFGGIEETLDTFDLMLFPWESGPKEQFVRIVPSSMTGRRFKVADPTTWWKNMSKE</sequence>